<dbReference type="Gene3D" id="3.40.50.720">
    <property type="entry name" value="NAD(P)-binding Rossmann-like Domain"/>
    <property type="match status" value="1"/>
</dbReference>
<dbReference type="GO" id="GO:0003978">
    <property type="term" value="F:UDP-glucose 4-epimerase activity"/>
    <property type="evidence" value="ECO:0007669"/>
    <property type="project" value="UniProtKB-EC"/>
</dbReference>
<dbReference type="Proteomes" id="UP000280586">
    <property type="component" value="Chromosome"/>
</dbReference>
<dbReference type="InterPro" id="IPR036291">
    <property type="entry name" value="NAD(P)-bd_dom_sf"/>
</dbReference>
<dbReference type="OrthoDB" id="9809586at2"/>
<comment type="pathway">
    <text evidence="3">Carbohydrate metabolism; galactose metabolism.</text>
</comment>
<dbReference type="RefSeq" id="WP_066677174.1">
    <property type="nucleotide sequence ID" value="NZ_CABMIZ010000023.1"/>
</dbReference>
<evidence type="ECO:0000313" key="13">
    <source>
        <dbReference type="EMBL" id="AYE35396.1"/>
    </source>
</evidence>
<evidence type="ECO:0000256" key="2">
    <source>
        <dbReference type="ARBA" id="ARBA00001911"/>
    </source>
</evidence>
<evidence type="ECO:0000256" key="6">
    <source>
        <dbReference type="ARBA" id="ARBA00018569"/>
    </source>
</evidence>
<evidence type="ECO:0000256" key="8">
    <source>
        <dbReference type="ARBA" id="ARBA00023144"/>
    </source>
</evidence>
<keyword evidence="9" id="KW-0413">Isomerase</keyword>
<feature type="domain" description="NAD-dependent epimerase/dehydratase" evidence="12">
    <location>
        <begin position="4"/>
        <end position="215"/>
    </location>
</feature>
<dbReference type="GO" id="GO:0006012">
    <property type="term" value="P:galactose metabolic process"/>
    <property type="evidence" value="ECO:0007669"/>
    <property type="project" value="UniProtKB-KW"/>
</dbReference>
<comment type="similarity">
    <text evidence="4">Belongs to the NAD(P)-dependent epimerase/dehydratase family.</text>
</comment>
<keyword evidence="8" id="KW-0119">Carbohydrate metabolism</keyword>
<keyword evidence="16" id="KW-1185">Reference proteome</keyword>
<comment type="cofactor">
    <cofactor evidence="2">
        <name>NAD(+)</name>
        <dbReference type="ChEBI" id="CHEBI:57540"/>
    </cofactor>
</comment>
<evidence type="ECO:0000256" key="7">
    <source>
        <dbReference type="ARBA" id="ARBA00023027"/>
    </source>
</evidence>
<evidence type="ECO:0000313" key="16">
    <source>
        <dbReference type="Proteomes" id="UP001055437"/>
    </source>
</evidence>
<evidence type="ECO:0000256" key="11">
    <source>
        <dbReference type="ARBA" id="ARBA00033067"/>
    </source>
</evidence>
<evidence type="ECO:0000256" key="10">
    <source>
        <dbReference type="ARBA" id="ARBA00031367"/>
    </source>
</evidence>
<evidence type="ECO:0000313" key="15">
    <source>
        <dbReference type="Proteomes" id="UP000280586"/>
    </source>
</evidence>
<evidence type="ECO:0000259" key="12">
    <source>
        <dbReference type="Pfam" id="PF01370"/>
    </source>
</evidence>
<dbReference type="PANTHER" id="PTHR43725:SF47">
    <property type="entry name" value="UDP-GLUCOSE 4-EPIMERASE"/>
    <property type="match status" value="1"/>
</dbReference>
<protein>
    <recommendedName>
        <fullName evidence="6">UDP-glucose 4-epimerase</fullName>
        <ecNumber evidence="5">5.1.3.2</ecNumber>
    </recommendedName>
    <alternativeName>
        <fullName evidence="11">Galactowaldenase</fullName>
    </alternativeName>
    <alternativeName>
        <fullName evidence="10">UDP-galactose 4-epimerase</fullName>
    </alternativeName>
</protein>
<dbReference type="InterPro" id="IPR001509">
    <property type="entry name" value="Epimerase_deHydtase"/>
</dbReference>
<dbReference type="GeneID" id="303561737"/>
<dbReference type="PANTHER" id="PTHR43725">
    <property type="entry name" value="UDP-GLUCOSE 4-EPIMERASE"/>
    <property type="match status" value="1"/>
</dbReference>
<reference evidence="13 15" key="1">
    <citation type="submission" date="2017-09" db="EMBL/GenBank/DDBJ databases">
        <authorList>
            <person name="Thomas P."/>
            <person name="Seyboldt C."/>
        </authorList>
    </citation>
    <scope>NUCLEOTIDE SEQUENCE [LARGE SCALE GENOMIC DNA]</scope>
    <source>
        <strain evidence="13 15">DSM 7534</strain>
    </source>
</reference>
<dbReference type="Proteomes" id="UP001055437">
    <property type="component" value="Chromosome"/>
</dbReference>
<dbReference type="EC" id="5.1.3.2" evidence="5"/>
<proteinExistence type="inferred from homology"/>
<dbReference type="GO" id="GO:0005829">
    <property type="term" value="C:cytosol"/>
    <property type="evidence" value="ECO:0007669"/>
    <property type="project" value="TreeGrafter"/>
</dbReference>
<reference evidence="14" key="2">
    <citation type="submission" date="2022-06" db="EMBL/GenBank/DDBJ databases">
        <authorList>
            <person name="Holder M.E."/>
            <person name="Ajami N.J."/>
            <person name="Petrosino J.F."/>
        </authorList>
    </citation>
    <scope>NUCLEOTIDE SEQUENCE</scope>
    <source>
        <strain evidence="14">RMA 8861</strain>
    </source>
</reference>
<gene>
    <name evidence="13" type="ORF">CP523_13690</name>
    <name evidence="14" type="ORF">NH397_06080</name>
</gene>
<evidence type="ECO:0000256" key="5">
    <source>
        <dbReference type="ARBA" id="ARBA00013189"/>
    </source>
</evidence>
<dbReference type="SUPFAM" id="SSF51735">
    <property type="entry name" value="NAD(P)-binding Rossmann-fold domains"/>
    <property type="match status" value="1"/>
</dbReference>
<dbReference type="AlphaFoldDB" id="A0A9N7PK23"/>
<keyword evidence="7" id="KW-0520">NAD</keyword>
<comment type="catalytic activity">
    <reaction evidence="1">
        <text>UDP-alpha-D-glucose = UDP-alpha-D-galactose</text>
        <dbReference type="Rhea" id="RHEA:22168"/>
        <dbReference type="ChEBI" id="CHEBI:58885"/>
        <dbReference type="ChEBI" id="CHEBI:66914"/>
        <dbReference type="EC" id="5.1.3.2"/>
    </reaction>
</comment>
<evidence type="ECO:0000256" key="9">
    <source>
        <dbReference type="ARBA" id="ARBA00023235"/>
    </source>
</evidence>
<sequence>MFNILVLGDTLFVCDALVKHLINKGHEVDLLTSENITLNYMGYRTHIICNRRSEEDLRKVLKNKHYDIVFDISAYNKDDIEILFNCLDSKSLKKYIFFSSAAVYIPSKEITFENSPKGENSILGEYGLNKLNAEEYINDLINNNSVKAIIFRTSYIYGKGNNLYRENYFFDKIMNNEIIYIPNNDVKIQFIHIDDLVKICECALYNDNLNRAYNVTSPNQISWRELVETCGNILKIKPTIKEVDINSPLLRDFPFKNVDLNLNITDLRENGFHLPVIYLDQGLKLTFNSDLKNKKTNGLG</sequence>
<keyword evidence="8" id="KW-0299">Galactose metabolism</keyword>
<evidence type="ECO:0000256" key="3">
    <source>
        <dbReference type="ARBA" id="ARBA00004947"/>
    </source>
</evidence>
<evidence type="ECO:0000256" key="4">
    <source>
        <dbReference type="ARBA" id="ARBA00007637"/>
    </source>
</evidence>
<dbReference type="Pfam" id="PF01370">
    <property type="entry name" value="Epimerase"/>
    <property type="match status" value="1"/>
</dbReference>
<dbReference type="EMBL" id="CP023671">
    <property type="protein sequence ID" value="AYE35396.1"/>
    <property type="molecule type" value="Genomic_DNA"/>
</dbReference>
<dbReference type="EMBL" id="CP099799">
    <property type="protein sequence ID" value="USS01991.1"/>
    <property type="molecule type" value="Genomic_DNA"/>
</dbReference>
<organism evidence="13 15">
    <name type="scientific">Clostridium septicum</name>
    <dbReference type="NCBI Taxonomy" id="1504"/>
    <lineage>
        <taxon>Bacteria</taxon>
        <taxon>Bacillati</taxon>
        <taxon>Bacillota</taxon>
        <taxon>Clostridia</taxon>
        <taxon>Eubacteriales</taxon>
        <taxon>Clostridiaceae</taxon>
        <taxon>Clostridium</taxon>
    </lineage>
</organism>
<evidence type="ECO:0000256" key="1">
    <source>
        <dbReference type="ARBA" id="ARBA00000083"/>
    </source>
</evidence>
<name>A0A9N7PK23_CLOSE</name>
<accession>A0A9N7PK23</accession>
<evidence type="ECO:0000313" key="14">
    <source>
        <dbReference type="EMBL" id="USS01991.1"/>
    </source>
</evidence>
<dbReference type="KEGG" id="csep:CP523_13690"/>